<reference evidence="2" key="1">
    <citation type="journal article" date="2019" name="Int. J. Syst. Evol. Microbiol.">
        <title>The Global Catalogue of Microorganisms (GCM) 10K type strain sequencing project: providing services to taxonomists for standard genome sequencing and annotation.</title>
        <authorList>
            <consortium name="The Broad Institute Genomics Platform"/>
            <consortium name="The Broad Institute Genome Sequencing Center for Infectious Disease"/>
            <person name="Wu L."/>
            <person name="Ma J."/>
        </authorList>
    </citation>
    <scope>NUCLEOTIDE SEQUENCE [LARGE SCALE GENOMIC DNA]</scope>
    <source>
        <strain evidence="2">CGMCC 1.12371</strain>
    </source>
</reference>
<dbReference type="EMBL" id="JBHTCA010000002">
    <property type="protein sequence ID" value="MFC7407835.1"/>
    <property type="molecule type" value="Genomic_DNA"/>
</dbReference>
<evidence type="ECO:0000313" key="1">
    <source>
        <dbReference type="EMBL" id="MFC7407835.1"/>
    </source>
</evidence>
<evidence type="ECO:0000313" key="2">
    <source>
        <dbReference type="Proteomes" id="UP001596501"/>
    </source>
</evidence>
<accession>A0ABW2QK54</accession>
<evidence type="ECO:0008006" key="3">
    <source>
        <dbReference type="Google" id="ProtNLM"/>
    </source>
</evidence>
<sequence length="395" mass="43745">MKKVIRSKVVGFLVAPVFLVGCDVGSVVTPYAKEVEGGKILANVLLNIDRQNPGRGLADYPSNESADVPKSYAMILLGAQAEARSNEWPSINEMGVKAGDWLMEHADANQDGVVGWGVPIAWDAYGDGSTNPANTEYTISTAIVVDALLGWLDYVDEQKQRDILRLVDLALQPYVSPDMRTPAGLLPYSLLMHDRRYDTFNSAVYLAGQMQRFSEVVNNVALKERLRQAADATMAALLKNRKQALKSNTWFWNYSIQENSPNDLPHAGYVIEGVLTYAKYNGRLADQFDINGVFGHLMDFVNEDGGVRGWPIFRSRIKTPPRLYDLSIAAQLMCRFKGDGYGGIFLGEVERYALPNGGYSKYPSGMDENRQVAEYESYLYRALMSCGFGKGGNAE</sequence>
<dbReference type="PROSITE" id="PS51257">
    <property type="entry name" value="PROKAR_LIPOPROTEIN"/>
    <property type="match status" value="1"/>
</dbReference>
<proteinExistence type="predicted"/>
<keyword evidence="2" id="KW-1185">Reference proteome</keyword>
<dbReference type="Proteomes" id="UP001596501">
    <property type="component" value="Unassembled WGS sequence"/>
</dbReference>
<name>A0ABW2QK54_9BURK</name>
<gene>
    <name evidence="1" type="ORF">ACFQPB_03060</name>
</gene>
<dbReference type="RefSeq" id="WP_382219675.1">
    <property type="nucleotide sequence ID" value="NZ_JBHTCA010000002.1"/>
</dbReference>
<organism evidence="1 2">
    <name type="scientific">Hydrogenophaga atypica</name>
    <dbReference type="NCBI Taxonomy" id="249409"/>
    <lineage>
        <taxon>Bacteria</taxon>
        <taxon>Pseudomonadati</taxon>
        <taxon>Pseudomonadota</taxon>
        <taxon>Betaproteobacteria</taxon>
        <taxon>Burkholderiales</taxon>
        <taxon>Comamonadaceae</taxon>
        <taxon>Hydrogenophaga</taxon>
    </lineage>
</organism>
<comment type="caution">
    <text evidence="1">The sequence shown here is derived from an EMBL/GenBank/DDBJ whole genome shotgun (WGS) entry which is preliminary data.</text>
</comment>
<protein>
    <recommendedName>
        <fullName evidence="3">Cellulase</fullName>
    </recommendedName>
</protein>